<evidence type="ECO:0000256" key="2">
    <source>
        <dbReference type="ARBA" id="ARBA00005801"/>
    </source>
</evidence>
<evidence type="ECO:0000256" key="3">
    <source>
        <dbReference type="ARBA" id="ARBA00022475"/>
    </source>
</evidence>
<dbReference type="GO" id="GO:0004190">
    <property type="term" value="F:aspartic-type endopeptidase activity"/>
    <property type="evidence" value="ECO:0007669"/>
    <property type="project" value="UniProtKB-EC"/>
</dbReference>
<keyword evidence="5 7" id="KW-1133">Transmembrane helix</keyword>
<evidence type="ECO:0000313" key="11">
    <source>
        <dbReference type="Proteomes" id="UP000002730"/>
    </source>
</evidence>
<keyword evidence="3" id="KW-1003">Cell membrane</keyword>
<dbReference type="Pfam" id="PF06750">
    <property type="entry name" value="A24_N_bact"/>
    <property type="match status" value="1"/>
</dbReference>
<dbReference type="PANTHER" id="PTHR30487:SF0">
    <property type="entry name" value="PREPILIN LEADER PEPTIDASE_N-METHYLTRANSFERASE-RELATED"/>
    <property type="match status" value="1"/>
</dbReference>
<dbReference type="OrthoDB" id="9789291at2"/>
<keyword evidence="10" id="KW-0378">Hydrolase</keyword>
<dbReference type="Gene3D" id="1.20.120.1220">
    <property type="match status" value="1"/>
</dbReference>
<dbReference type="eggNOG" id="COG1989">
    <property type="taxonomic scope" value="Bacteria"/>
</dbReference>
<dbReference type="PANTHER" id="PTHR30487">
    <property type="entry name" value="TYPE 4 PREPILIN-LIKE PROTEINS LEADER PEPTIDE-PROCESSING ENZYME"/>
    <property type="match status" value="1"/>
</dbReference>
<dbReference type="Pfam" id="PF01478">
    <property type="entry name" value="Peptidase_A24"/>
    <property type="match status" value="1"/>
</dbReference>
<proteinExistence type="inferred from homology"/>
<dbReference type="AlphaFoldDB" id="D9SSZ4"/>
<keyword evidence="4 7" id="KW-0812">Transmembrane</keyword>
<feature type="domain" description="Prepilin type IV endopeptidase peptidase" evidence="8">
    <location>
        <begin position="100"/>
        <end position="205"/>
    </location>
</feature>
<evidence type="ECO:0000256" key="1">
    <source>
        <dbReference type="ARBA" id="ARBA00004651"/>
    </source>
</evidence>
<accession>D9SSZ4</accession>
<evidence type="ECO:0000256" key="7">
    <source>
        <dbReference type="SAM" id="Phobius"/>
    </source>
</evidence>
<dbReference type="InterPro" id="IPR050882">
    <property type="entry name" value="Prepilin_peptidase/N-MTase"/>
</dbReference>
<evidence type="ECO:0000259" key="9">
    <source>
        <dbReference type="Pfam" id="PF06750"/>
    </source>
</evidence>
<evidence type="ECO:0000313" key="10">
    <source>
        <dbReference type="EMBL" id="ADL52656.1"/>
    </source>
</evidence>
<feature type="transmembrane region" description="Helical" evidence="7">
    <location>
        <begin position="145"/>
        <end position="166"/>
    </location>
</feature>
<feature type="transmembrane region" description="Helical" evidence="7">
    <location>
        <begin position="178"/>
        <end position="209"/>
    </location>
</feature>
<dbReference type="KEGG" id="ccb:Clocel_2964"/>
<evidence type="ECO:0000256" key="6">
    <source>
        <dbReference type="ARBA" id="ARBA00023136"/>
    </source>
</evidence>
<name>D9SSZ4_CLOC7</name>
<organism evidence="10 11">
    <name type="scientific">Clostridium cellulovorans (strain ATCC 35296 / DSM 3052 / OCM 3 / 743B)</name>
    <dbReference type="NCBI Taxonomy" id="573061"/>
    <lineage>
        <taxon>Bacteria</taxon>
        <taxon>Bacillati</taxon>
        <taxon>Bacillota</taxon>
        <taxon>Clostridia</taxon>
        <taxon>Eubacteriales</taxon>
        <taxon>Clostridiaceae</taxon>
        <taxon>Clostridium</taxon>
    </lineage>
</organism>
<comment type="subcellular location">
    <subcellularLocation>
        <location evidence="1">Cell membrane</location>
        <topology evidence="1">Multi-pass membrane protein</topology>
    </subcellularLocation>
</comment>
<dbReference type="STRING" id="573061.Clocel_2964"/>
<dbReference type="RefSeq" id="WP_010075753.1">
    <property type="nucleotide sequence ID" value="NC_014393.1"/>
</dbReference>
<keyword evidence="6 7" id="KW-0472">Membrane</keyword>
<dbReference type="InterPro" id="IPR000045">
    <property type="entry name" value="Prepilin_IV_endopep_pep"/>
</dbReference>
<protein>
    <submittedName>
        <fullName evidence="10">Prepilin peptidase</fullName>
        <ecNumber evidence="10">3.4.23.43</ecNumber>
    </submittedName>
</protein>
<evidence type="ECO:0000259" key="8">
    <source>
        <dbReference type="Pfam" id="PF01478"/>
    </source>
</evidence>
<evidence type="ECO:0000256" key="5">
    <source>
        <dbReference type="ARBA" id="ARBA00022989"/>
    </source>
</evidence>
<feature type="transmembrane region" description="Helical" evidence="7">
    <location>
        <begin position="221"/>
        <end position="244"/>
    </location>
</feature>
<dbReference type="GO" id="GO:0005886">
    <property type="term" value="C:plasma membrane"/>
    <property type="evidence" value="ECO:0007669"/>
    <property type="project" value="UniProtKB-SubCell"/>
</dbReference>
<dbReference type="EMBL" id="CP002160">
    <property type="protein sequence ID" value="ADL52656.1"/>
    <property type="molecule type" value="Genomic_DNA"/>
</dbReference>
<dbReference type="Proteomes" id="UP000002730">
    <property type="component" value="Chromosome"/>
</dbReference>
<dbReference type="EC" id="3.4.23.43" evidence="10"/>
<dbReference type="HOGENOM" id="CLU_057101_0_1_9"/>
<feature type="transmembrane region" description="Helical" evidence="7">
    <location>
        <begin position="86"/>
        <end position="111"/>
    </location>
</feature>
<feature type="domain" description="Prepilin peptidase A24 N-terminal" evidence="9">
    <location>
        <begin position="6"/>
        <end position="89"/>
    </location>
</feature>
<evidence type="ECO:0000256" key="4">
    <source>
        <dbReference type="ARBA" id="ARBA00022692"/>
    </source>
</evidence>
<dbReference type="InterPro" id="IPR010627">
    <property type="entry name" value="Prepilin_pept_A24_N"/>
</dbReference>
<dbReference type="GO" id="GO:0006465">
    <property type="term" value="P:signal peptide processing"/>
    <property type="evidence" value="ECO:0007669"/>
    <property type="project" value="TreeGrafter"/>
</dbReference>
<reference evidence="10 11" key="1">
    <citation type="submission" date="2010-08" db="EMBL/GenBank/DDBJ databases">
        <title>Complete sequence of Clostridium cellulovorans 743B.</title>
        <authorList>
            <consortium name="US DOE Joint Genome Institute"/>
            <person name="Lucas S."/>
            <person name="Copeland A."/>
            <person name="Lapidus A."/>
            <person name="Cheng J.-F."/>
            <person name="Bruce D."/>
            <person name="Goodwin L."/>
            <person name="Pitluck S."/>
            <person name="Chertkov O."/>
            <person name="Detter J.C."/>
            <person name="Han C."/>
            <person name="Tapia R."/>
            <person name="Land M."/>
            <person name="Hauser L."/>
            <person name="Chang Y.-J."/>
            <person name="Jeffries C."/>
            <person name="Kyrpides N."/>
            <person name="Ivanova N."/>
            <person name="Mikhailova N."/>
            <person name="Hemme C.L."/>
            <person name="Woyke T."/>
        </authorList>
    </citation>
    <scope>NUCLEOTIDE SEQUENCE [LARGE SCALE GENOMIC DNA]</scope>
    <source>
        <strain evidence="11">ATCC 35296 / DSM 3052 / OCM 3 / 743B</strain>
    </source>
</reference>
<sequence length="248" mass="27488">MIVLIVLGFIIGSFLNVCVCRIPLGESIVYPASSCRSCSEKIKVFDLIPILSYLVLKGRCRTCGEKISIRYPLIELLNGCLFGLIYWRYGLNLVSIKFIIMIEFLIVIALIDYDTKYVYSKNTYSGMGIGLILDIYLQAFNKICIIDYLLGLLLGIVTIGTIVAVTKAMGAGDIEISALIGIFVGWKLMLLTIFFSLVIGSVISIILVISNRRGLKDEIAFGPYLAMGSIISCLYGTHIIDFYLKTVM</sequence>
<gene>
    <name evidence="10" type="ordered locus">Clocel_2964</name>
</gene>
<comment type="similarity">
    <text evidence="2">Belongs to the peptidase A24 family.</text>
</comment>
<keyword evidence="11" id="KW-1185">Reference proteome</keyword>